<dbReference type="Proteomes" id="UP000285875">
    <property type="component" value="Chromosome"/>
</dbReference>
<dbReference type="EMBL" id="LR134473">
    <property type="protein sequence ID" value="VEI04597.1"/>
    <property type="molecule type" value="Genomic_DNA"/>
</dbReference>
<sequence length="225" mass="23325">MLRLRPNVSAEALQAHLVDAERASLESTFATLAADSSLSRAAALILASRRKYIAGAGKSAAYAALLNADLAATLPNVMLIGAGLSATDVLSDVRSSDVCVVFSVRRYRAETVRLGRLFASSGGHLVVVTDDPRAPLASSASALILVDTGSASYADSPTAMAAVCHLLSSLASASAKGARRRLANRDVVTAELGLYWDESSDSLEPDADGTPPIIHSPTEESESIS</sequence>
<dbReference type="GO" id="GO:1901135">
    <property type="term" value="P:carbohydrate derivative metabolic process"/>
    <property type="evidence" value="ECO:0007669"/>
    <property type="project" value="InterPro"/>
</dbReference>
<dbReference type="OrthoDB" id="3290068at2"/>
<reference evidence="3" key="3">
    <citation type="journal article" date="2019" name="Microorganisms">
        <title>Red-Brown Pigmentation of Acidipropionibacterium jensenii Is Tied to Haemolytic Activity and cyl-Like Gene Cluster.</title>
        <authorList>
            <person name="Deptula P."/>
            <person name="Loivamaa I."/>
            <person name="Smolander O.P."/>
            <person name="Laine P."/>
            <person name="Roberts R.J."/>
            <person name="Piironen V."/>
            <person name="Paulin L."/>
            <person name="Savijoki K."/>
            <person name="Auvinen P."/>
            <person name="Varmanen P."/>
        </authorList>
    </citation>
    <scope>NUCLEOTIDE SEQUENCE</scope>
    <source>
        <strain evidence="3">JS280</strain>
    </source>
</reference>
<dbReference type="EMBL" id="CP025570">
    <property type="protein sequence ID" value="AZZ40078.1"/>
    <property type="molecule type" value="Genomic_DNA"/>
</dbReference>
<organism evidence="4 5">
    <name type="scientific">Acidipropionibacterium jensenii</name>
    <dbReference type="NCBI Taxonomy" id="1749"/>
    <lineage>
        <taxon>Bacteria</taxon>
        <taxon>Bacillati</taxon>
        <taxon>Actinomycetota</taxon>
        <taxon>Actinomycetes</taxon>
        <taxon>Propionibacteriales</taxon>
        <taxon>Propionibacteriaceae</taxon>
        <taxon>Acidipropionibacterium</taxon>
    </lineage>
</organism>
<dbReference type="Proteomes" id="UP000277858">
    <property type="component" value="Chromosome"/>
</dbReference>
<dbReference type="InterPro" id="IPR046348">
    <property type="entry name" value="SIS_dom_sf"/>
</dbReference>
<dbReference type="AlphaFoldDB" id="A0A448P307"/>
<accession>A0A448P307</accession>
<gene>
    <name evidence="3" type="ORF">C0Z10_10330</name>
    <name evidence="4" type="ORF">NCTC13652_02829</name>
</gene>
<dbReference type="RefSeq" id="WP_071161723.1">
    <property type="nucleotide sequence ID" value="NZ_CP025570.1"/>
</dbReference>
<feature type="region of interest" description="Disordered" evidence="1">
    <location>
        <begin position="199"/>
        <end position="225"/>
    </location>
</feature>
<keyword evidence="5" id="KW-1185">Reference proteome</keyword>
<reference evidence="4 5" key="2">
    <citation type="submission" date="2018-12" db="EMBL/GenBank/DDBJ databases">
        <authorList>
            <consortium name="Pathogen Informatics"/>
        </authorList>
    </citation>
    <scope>NUCLEOTIDE SEQUENCE [LARGE SCALE GENOMIC DNA]</scope>
    <source>
        <strain evidence="4 5">NCTC13652</strain>
    </source>
</reference>
<protein>
    <submittedName>
        <fullName evidence="3">MurR/RpiR family transcriptional regulator</fullName>
    </submittedName>
    <submittedName>
        <fullName evidence="4">SIS domain</fullName>
    </submittedName>
</protein>
<reference evidence="6" key="1">
    <citation type="submission" date="2017-12" db="EMBL/GenBank/DDBJ databases">
        <title>Whole genome sequencing of Acidipropionibacterium jensenii strains JS279 and JS280.</title>
        <authorList>
            <person name="Deptula P."/>
            <person name="Laine P."/>
            <person name="Smolander O.-P."/>
            <person name="Paulin L."/>
            <person name="Auvinen P."/>
            <person name="Varmanen P."/>
        </authorList>
    </citation>
    <scope>NUCLEOTIDE SEQUENCE [LARGE SCALE GENOMIC DNA]</scope>
    <source>
        <strain evidence="6">JS280</strain>
    </source>
</reference>
<dbReference type="PROSITE" id="PS51464">
    <property type="entry name" value="SIS"/>
    <property type="match status" value="1"/>
</dbReference>
<dbReference type="SUPFAM" id="SSF53697">
    <property type="entry name" value="SIS domain"/>
    <property type="match status" value="1"/>
</dbReference>
<dbReference type="Pfam" id="PF01380">
    <property type="entry name" value="SIS"/>
    <property type="match status" value="1"/>
</dbReference>
<evidence type="ECO:0000259" key="2">
    <source>
        <dbReference type="PROSITE" id="PS51464"/>
    </source>
</evidence>
<dbReference type="GO" id="GO:0097367">
    <property type="term" value="F:carbohydrate derivative binding"/>
    <property type="evidence" value="ECO:0007669"/>
    <property type="project" value="InterPro"/>
</dbReference>
<dbReference type="KEGG" id="aji:C0Z10_10330"/>
<dbReference type="GeneID" id="82883861"/>
<dbReference type="STRING" id="1122997.GCA_000425285_01588"/>
<evidence type="ECO:0000313" key="4">
    <source>
        <dbReference type="EMBL" id="VEI04597.1"/>
    </source>
</evidence>
<dbReference type="GO" id="GO:0003700">
    <property type="term" value="F:DNA-binding transcription factor activity"/>
    <property type="evidence" value="ECO:0007669"/>
    <property type="project" value="InterPro"/>
</dbReference>
<dbReference type="PANTHER" id="PTHR30514:SF18">
    <property type="entry name" value="RPIR-FAMILY TRANSCRIPTIONAL REGULATOR"/>
    <property type="match status" value="1"/>
</dbReference>
<dbReference type="InterPro" id="IPR047640">
    <property type="entry name" value="RpiR-like"/>
</dbReference>
<proteinExistence type="predicted"/>
<evidence type="ECO:0000256" key="1">
    <source>
        <dbReference type="SAM" id="MobiDB-lite"/>
    </source>
</evidence>
<dbReference type="PANTHER" id="PTHR30514">
    <property type="entry name" value="GLUCOKINASE"/>
    <property type="match status" value="1"/>
</dbReference>
<evidence type="ECO:0000313" key="6">
    <source>
        <dbReference type="Proteomes" id="UP000285875"/>
    </source>
</evidence>
<name>A0A448P307_9ACTN</name>
<feature type="domain" description="SIS" evidence="2">
    <location>
        <begin position="41"/>
        <end position="183"/>
    </location>
</feature>
<evidence type="ECO:0000313" key="3">
    <source>
        <dbReference type="EMBL" id="AZZ40078.1"/>
    </source>
</evidence>
<dbReference type="Gene3D" id="3.40.50.10490">
    <property type="entry name" value="Glucose-6-phosphate isomerase like protein, domain 1"/>
    <property type="match status" value="1"/>
</dbReference>
<dbReference type="GO" id="GO:0003677">
    <property type="term" value="F:DNA binding"/>
    <property type="evidence" value="ECO:0007669"/>
    <property type="project" value="InterPro"/>
</dbReference>
<dbReference type="InterPro" id="IPR001347">
    <property type="entry name" value="SIS_dom"/>
</dbReference>
<evidence type="ECO:0000313" key="5">
    <source>
        <dbReference type="Proteomes" id="UP000277858"/>
    </source>
</evidence>